<feature type="region of interest" description="Disordered" evidence="1">
    <location>
        <begin position="341"/>
        <end position="366"/>
    </location>
</feature>
<feature type="compositionally biased region" description="Basic and acidic residues" evidence="1">
    <location>
        <begin position="748"/>
        <end position="760"/>
    </location>
</feature>
<dbReference type="PANTHER" id="PTHR22045">
    <property type="entry name" value="PROLINE AND SERINE-RICH PROTEIN 3"/>
    <property type="match status" value="1"/>
</dbReference>
<feature type="compositionally biased region" description="Polar residues" evidence="1">
    <location>
        <begin position="663"/>
        <end position="684"/>
    </location>
</feature>
<dbReference type="Proteomes" id="UP000735302">
    <property type="component" value="Unassembled WGS sequence"/>
</dbReference>
<feature type="compositionally biased region" description="Basic and acidic residues" evidence="1">
    <location>
        <begin position="350"/>
        <end position="366"/>
    </location>
</feature>
<dbReference type="EMBL" id="BLXT01004946">
    <property type="protein sequence ID" value="GFO18319.1"/>
    <property type="molecule type" value="Genomic_DNA"/>
</dbReference>
<keyword evidence="3" id="KW-1185">Reference proteome</keyword>
<dbReference type="PANTHER" id="PTHR22045:SF6">
    <property type="entry name" value="PROLINE AND SERINE-RICH PROTEIN 3"/>
    <property type="match status" value="1"/>
</dbReference>
<proteinExistence type="predicted"/>
<feature type="region of interest" description="Disordered" evidence="1">
    <location>
        <begin position="865"/>
        <end position="923"/>
    </location>
</feature>
<dbReference type="AlphaFoldDB" id="A0AAV4BDV4"/>
<accession>A0AAV4BDV4</accession>
<feature type="compositionally biased region" description="Low complexity" evidence="1">
    <location>
        <begin position="719"/>
        <end position="736"/>
    </location>
</feature>
<feature type="region of interest" description="Disordered" evidence="1">
    <location>
        <begin position="84"/>
        <end position="121"/>
    </location>
</feature>
<feature type="region of interest" description="Disordered" evidence="1">
    <location>
        <begin position="543"/>
        <end position="601"/>
    </location>
</feature>
<feature type="compositionally biased region" description="Polar residues" evidence="1">
    <location>
        <begin position="104"/>
        <end position="121"/>
    </location>
</feature>
<protein>
    <submittedName>
        <fullName evidence="2">Proline and serine-rich protein 3</fullName>
    </submittedName>
</protein>
<name>A0AAV4BDV4_9GAST</name>
<feature type="region of interest" description="Disordered" evidence="1">
    <location>
        <begin position="433"/>
        <end position="507"/>
    </location>
</feature>
<dbReference type="InterPro" id="IPR037646">
    <property type="entry name" value="PROSER3"/>
</dbReference>
<feature type="compositionally biased region" description="Basic and acidic residues" evidence="1">
    <location>
        <begin position="769"/>
        <end position="799"/>
    </location>
</feature>
<feature type="region of interest" description="Disordered" evidence="1">
    <location>
        <begin position="1"/>
        <end position="28"/>
    </location>
</feature>
<sequence>MAHASHQRKSKDPFSVQPVPKSFYFPSPNKYVEGSNPKVIQAPPQAQNDALRGTAALNENNNFYSSSSTMLKTLPMFGSEPQLTVRKDETSAQYDEIWPDSERPSSPSANENTSAVTSAMDTTVSRDSYVDLQEAVRRLEFYDRHKSQTKDKEEAEDSTLGKYIERFRRAEPKSREERMREAKTRQREFWWLQSDSKPNKDHVSIHDEFKQQNTVTSTNNLKNEKSQFPKLTKEALNAMDEATLHLQAKAERLLSKSEMSVSSSGPIVSTDGLGTSCSASDQSTIVGAPSYRPAFINVREHYKEFGAQAFMKRGESETKTAAPSKPTCGDILAQWRFRRKVEESGGNPQHKADREPSNMKHQKSSDMDARLEEFRKRLLSHRMFVTPSDIQFERQRMDMLMEKDEKPMQDEVSSNVPRSSADPVLERLQRITRSQDQPNYPPSIAPIPQPVIQTHTNTDNGSGAQDNCDSNKNNSSNKEQSLKELPLSGFSDPMLNKNNTASSNFEHHNDENYRIDNLDVPIVGDAKSKIYALKDIEKSSNAAFNKQHDRKNDEVESLDKSRTQDNKSISGTEAGRVNGPLRDLPFNQMSGKHVPSQESLKKNKYVGENFVNRQNSMAHDQIYHQYLQAEKPNAVEATQHVPQTIKGHHENPIKIDEAVLSDTSLKSQGSSKEKNSSASKTHGNSVHADKPRRRNPGKASAKKTQQSEETADSTDSEIQSRQSKQYSRESSSYSKSSEGKKVSSSKRSTPEKGKERKANDDGGLDWNVNEERDSSEAVTSQKDKNPSAVCKREGAKINESHGMPVLSAASPQIRSHKAGKNTGVSQISGHPVKTAIDQAVRDHMFDGSLLLSSVDSWASAFPPSPIPAHQALPSEAQVKTSSPANKYRDDLPSLQSASLERAVDQDGGISDEDSHSDQEFEDDPLLKLLKQQRAMYIHKLGLIEHRLQELNSSNQSL</sequence>
<feature type="compositionally biased region" description="Polar residues" evidence="1">
    <location>
        <begin position="451"/>
        <end position="468"/>
    </location>
</feature>
<evidence type="ECO:0000313" key="2">
    <source>
        <dbReference type="EMBL" id="GFO18319.1"/>
    </source>
</evidence>
<feature type="compositionally biased region" description="Basic and acidic residues" evidence="1">
    <location>
        <begin position="546"/>
        <end position="565"/>
    </location>
</feature>
<evidence type="ECO:0000313" key="3">
    <source>
        <dbReference type="Proteomes" id="UP000735302"/>
    </source>
</evidence>
<feature type="compositionally biased region" description="Pro residues" evidence="1">
    <location>
        <begin position="439"/>
        <end position="449"/>
    </location>
</feature>
<evidence type="ECO:0000256" key="1">
    <source>
        <dbReference type="SAM" id="MobiDB-lite"/>
    </source>
</evidence>
<reference evidence="2 3" key="1">
    <citation type="journal article" date="2021" name="Elife">
        <title>Chloroplast acquisition without the gene transfer in kleptoplastic sea slugs, Plakobranchus ocellatus.</title>
        <authorList>
            <person name="Maeda T."/>
            <person name="Takahashi S."/>
            <person name="Yoshida T."/>
            <person name="Shimamura S."/>
            <person name="Takaki Y."/>
            <person name="Nagai Y."/>
            <person name="Toyoda A."/>
            <person name="Suzuki Y."/>
            <person name="Arimoto A."/>
            <person name="Ishii H."/>
            <person name="Satoh N."/>
            <person name="Nishiyama T."/>
            <person name="Hasebe M."/>
            <person name="Maruyama T."/>
            <person name="Minagawa J."/>
            <person name="Obokata J."/>
            <person name="Shigenobu S."/>
        </authorList>
    </citation>
    <scope>NUCLEOTIDE SEQUENCE [LARGE SCALE GENOMIC DNA]</scope>
</reference>
<organism evidence="2 3">
    <name type="scientific">Plakobranchus ocellatus</name>
    <dbReference type="NCBI Taxonomy" id="259542"/>
    <lineage>
        <taxon>Eukaryota</taxon>
        <taxon>Metazoa</taxon>
        <taxon>Spiralia</taxon>
        <taxon>Lophotrochozoa</taxon>
        <taxon>Mollusca</taxon>
        <taxon>Gastropoda</taxon>
        <taxon>Heterobranchia</taxon>
        <taxon>Euthyneura</taxon>
        <taxon>Panpulmonata</taxon>
        <taxon>Sacoglossa</taxon>
        <taxon>Placobranchoidea</taxon>
        <taxon>Plakobranchidae</taxon>
        <taxon>Plakobranchus</taxon>
    </lineage>
</organism>
<comment type="caution">
    <text evidence="2">The sequence shown here is derived from an EMBL/GenBank/DDBJ whole genome shotgun (WGS) entry which is preliminary data.</text>
</comment>
<feature type="region of interest" description="Disordered" evidence="1">
    <location>
        <begin position="663"/>
        <end position="830"/>
    </location>
</feature>
<gene>
    <name evidence="2" type="ORF">PoB_004482400</name>
</gene>